<feature type="compositionally biased region" description="Basic and acidic residues" evidence="2">
    <location>
        <begin position="23"/>
        <end position="41"/>
    </location>
</feature>
<dbReference type="GO" id="GO:0007346">
    <property type="term" value="P:regulation of mitotic cell cycle"/>
    <property type="evidence" value="ECO:0007669"/>
    <property type="project" value="TreeGrafter"/>
</dbReference>
<keyword evidence="4" id="KW-1185">Reference proteome</keyword>
<dbReference type="GO" id="GO:0007059">
    <property type="term" value="P:chromosome segregation"/>
    <property type="evidence" value="ECO:0007669"/>
    <property type="project" value="TreeGrafter"/>
</dbReference>
<dbReference type="AlphaFoldDB" id="A0AAD4JVS5"/>
<feature type="compositionally biased region" description="Polar residues" evidence="2">
    <location>
        <begin position="42"/>
        <end position="51"/>
    </location>
</feature>
<dbReference type="GO" id="GO:0005634">
    <property type="term" value="C:nucleus"/>
    <property type="evidence" value="ECO:0007669"/>
    <property type="project" value="TreeGrafter"/>
</dbReference>
<evidence type="ECO:0000256" key="2">
    <source>
        <dbReference type="SAM" id="MobiDB-lite"/>
    </source>
</evidence>
<comment type="caution">
    <text evidence="3">The sequence shown here is derived from an EMBL/GenBank/DDBJ whole genome shotgun (WGS) entry which is preliminary data.</text>
</comment>
<dbReference type="GO" id="GO:0051642">
    <property type="term" value="P:centrosome localization"/>
    <property type="evidence" value="ECO:0007669"/>
    <property type="project" value="TreeGrafter"/>
</dbReference>
<dbReference type="GO" id="GO:0031616">
    <property type="term" value="C:spindle pole centrosome"/>
    <property type="evidence" value="ECO:0007669"/>
    <property type="project" value="TreeGrafter"/>
</dbReference>
<reference evidence="3" key="1">
    <citation type="journal article" date="2021" name="Mol. Ecol. Resour.">
        <title>Phylogenomic analyses of the genus Drosophila reveals genomic signals of climate adaptation.</title>
        <authorList>
            <person name="Li F."/>
            <person name="Rane R.V."/>
            <person name="Luria V."/>
            <person name="Xiong Z."/>
            <person name="Chen J."/>
            <person name="Li Z."/>
            <person name="Catullo R.A."/>
            <person name="Griffin P.C."/>
            <person name="Schiffer M."/>
            <person name="Pearce S."/>
            <person name="Lee S.F."/>
            <person name="McElroy K."/>
            <person name="Stocker A."/>
            <person name="Shirriffs J."/>
            <person name="Cockerell F."/>
            <person name="Coppin C."/>
            <person name="Sgro C.M."/>
            <person name="Karger A."/>
            <person name="Cain J.W."/>
            <person name="Weber J.A."/>
            <person name="Santpere G."/>
            <person name="Kirschner M.W."/>
            <person name="Hoffmann A.A."/>
            <person name="Oakeshott J.G."/>
            <person name="Zhang G."/>
        </authorList>
    </citation>
    <scope>NUCLEOTIDE SEQUENCE</scope>
    <source>
        <strain evidence="3">BGI-SZ-2011g</strain>
    </source>
</reference>
<feature type="region of interest" description="Disordered" evidence="2">
    <location>
        <begin position="747"/>
        <end position="781"/>
    </location>
</feature>
<dbReference type="EMBL" id="JAJJHW010002774">
    <property type="protein sequence ID" value="KAH8365591.1"/>
    <property type="molecule type" value="Genomic_DNA"/>
</dbReference>
<proteinExistence type="inferred from homology"/>
<feature type="region of interest" description="Disordered" evidence="2">
    <location>
        <begin position="195"/>
        <end position="218"/>
    </location>
</feature>
<evidence type="ECO:0008006" key="5">
    <source>
        <dbReference type="Google" id="ProtNLM"/>
    </source>
</evidence>
<gene>
    <name evidence="3" type="ORF">KR093_002425</name>
</gene>
<organism evidence="3 4">
    <name type="scientific">Drosophila rubida</name>
    <dbReference type="NCBI Taxonomy" id="30044"/>
    <lineage>
        <taxon>Eukaryota</taxon>
        <taxon>Metazoa</taxon>
        <taxon>Ecdysozoa</taxon>
        <taxon>Arthropoda</taxon>
        <taxon>Hexapoda</taxon>
        <taxon>Insecta</taxon>
        <taxon>Pterygota</taxon>
        <taxon>Neoptera</taxon>
        <taxon>Endopterygota</taxon>
        <taxon>Diptera</taxon>
        <taxon>Brachycera</taxon>
        <taxon>Muscomorpha</taxon>
        <taxon>Ephydroidea</taxon>
        <taxon>Drosophilidae</taxon>
        <taxon>Drosophila</taxon>
    </lineage>
</organism>
<dbReference type="Pfam" id="PF03359">
    <property type="entry name" value="GKAP"/>
    <property type="match status" value="1"/>
</dbReference>
<feature type="compositionally biased region" description="Polar residues" evidence="2">
    <location>
        <begin position="195"/>
        <end position="206"/>
    </location>
</feature>
<accession>A0AAD4JVS5</accession>
<dbReference type="GO" id="GO:0023052">
    <property type="term" value="P:signaling"/>
    <property type="evidence" value="ECO:0007669"/>
    <property type="project" value="InterPro"/>
</dbReference>
<comment type="similarity">
    <text evidence="1">Belongs to the SAPAP family.</text>
</comment>
<feature type="region of interest" description="Disordered" evidence="2">
    <location>
        <begin position="17"/>
        <end position="53"/>
    </location>
</feature>
<name>A0AAD4JVS5_9MUSC</name>
<dbReference type="GO" id="GO:0005737">
    <property type="term" value="C:cytoplasm"/>
    <property type="evidence" value="ECO:0007669"/>
    <property type="project" value="TreeGrafter"/>
</dbReference>
<dbReference type="GO" id="GO:0008017">
    <property type="term" value="F:microtubule binding"/>
    <property type="evidence" value="ECO:0007669"/>
    <property type="project" value="TreeGrafter"/>
</dbReference>
<sequence>MAEYKSLFKSQSIVLSPRNHNKLNRDRQRVTRAKKREERFQSNRNMDSSPVQHDMLEQQLPRTGTATNVDQENLKPANSVESRKANYLQRYLKWKEENRQKAPLESRKMTAAAPPPEVFVPPKRRSQYVVLDSKTNKATEIKRLPVSDQVFPLEPPPAVAKQSVAANIKPAVKPVQRPPVAKATTVVATKPQTTATVRKPLQQSSGTGNGKPMYTTSRQPPVAIVGKKPLPVVRKPVTRPLPVAAVATTAAKASRPVNLMTQPFDRPGNTAKIVKSVRGGGGGGAAGKFKTAAPLRTQRSQAPADLSTRMKVKKAVPANGKQKLMEKRASFKQELLQIAREEPLPETPIEQLDNENPFQAQATSTHCKSNNCSQDLLEAYRELTKLSPVTVNDQPKTAKRQLIPVTAEAKKQHEKQAEHQSKKRFNFMRYSEANSIVESAGKHSKEFPIVQYINQDKTIVAQTPPQNATARPNYLSPFVSVSRGKVNSQTERQKRNSMYLQDEAQPETPVAVRRTLESVHYFRMQLDSEIKRLHALCDEWDAYCAQHEQRLAETGGKDMIDAAIGQTKLLTSKKLMQFGSLIDRCEAGATGVGVQPNDGSEATKPVKAEDLEGWWDMMRLQSDNVDKRFNNLTRWKDNDWQDPDAEAIAAVKPKTKAKAKPKVAAKASSNIKSFLRKALADKRKAEEAAADQQNTPKKRVIVVRDRKSFSPARTVLRVSAGSAGRPSIGNSGRPSIAGNTLLKSALKGAAEQKSRQQTPPPATPKQRMSILKTPGTKKRESGLRGVVFSAKKKVRRFQFTVEEGSLSSDEEGTVLGVDKLEDCEEDMSMERSSSLSSLGKQEVNTAEIATPEGALRTCVLRSRRVRMRPSSEFM</sequence>
<dbReference type="InterPro" id="IPR005026">
    <property type="entry name" value="SAPAP"/>
</dbReference>
<evidence type="ECO:0000256" key="1">
    <source>
        <dbReference type="ARBA" id="ARBA00008839"/>
    </source>
</evidence>
<protein>
    <recommendedName>
        <fullName evidence="5">Guanylate kinase-associated protein mars</fullName>
    </recommendedName>
</protein>
<evidence type="ECO:0000313" key="4">
    <source>
        <dbReference type="Proteomes" id="UP001200034"/>
    </source>
</evidence>
<dbReference type="PANTHER" id="PTHR12353:SF1">
    <property type="entry name" value="DISKS LARGE-ASSOCIATED PROTEIN 5"/>
    <property type="match status" value="1"/>
</dbReference>
<dbReference type="GO" id="GO:0051382">
    <property type="term" value="P:kinetochore assembly"/>
    <property type="evidence" value="ECO:0007669"/>
    <property type="project" value="TreeGrafter"/>
</dbReference>
<dbReference type="GO" id="GO:0007052">
    <property type="term" value="P:mitotic spindle organization"/>
    <property type="evidence" value="ECO:0007669"/>
    <property type="project" value="TreeGrafter"/>
</dbReference>
<dbReference type="PANTHER" id="PTHR12353">
    <property type="entry name" value="DISKS LARGE-ASSOCIATED PROTEIN DAP SAP90/PSD-95-ASSOCIATED PROTEIN"/>
    <property type="match status" value="1"/>
</dbReference>
<evidence type="ECO:0000313" key="3">
    <source>
        <dbReference type="EMBL" id="KAH8365591.1"/>
    </source>
</evidence>
<dbReference type="Proteomes" id="UP001200034">
    <property type="component" value="Unassembled WGS sequence"/>
</dbReference>